<feature type="domain" description="F-box" evidence="1">
    <location>
        <begin position="1"/>
        <end position="45"/>
    </location>
</feature>
<organism evidence="2 3">
    <name type="scientific">Phaeosphaeria nodorum (strain SN15 / ATCC MYA-4574 / FGSC 10173)</name>
    <name type="common">Glume blotch fungus</name>
    <name type="synonym">Parastagonospora nodorum</name>
    <dbReference type="NCBI Taxonomy" id="321614"/>
    <lineage>
        <taxon>Eukaryota</taxon>
        <taxon>Fungi</taxon>
        <taxon>Dikarya</taxon>
        <taxon>Ascomycota</taxon>
        <taxon>Pezizomycotina</taxon>
        <taxon>Dothideomycetes</taxon>
        <taxon>Pleosporomycetidae</taxon>
        <taxon>Pleosporales</taxon>
        <taxon>Pleosporineae</taxon>
        <taxon>Phaeosphaeriaceae</taxon>
        <taxon>Parastagonospora</taxon>
    </lineage>
</organism>
<protein>
    <recommendedName>
        <fullName evidence="1">F-box domain-containing protein</fullName>
    </recommendedName>
</protein>
<evidence type="ECO:0000313" key="3">
    <source>
        <dbReference type="Proteomes" id="UP000663193"/>
    </source>
</evidence>
<name>A0A7U2HWL2_PHANO</name>
<sequence>MDKLPQELICQICSNLSPNDLCNAYYVSSMFRDAAEDYAKKYKHGRVKCPEHKANMANTYRGFRHRYIERVKFCVAPPPPSKSNEYGCCQVSRDEQHKRNEIFTAQIRDLFATLKTMEDTAGGRNVGNYDLVICSVERPESSCLHNDHSARRTCLLDPKKLPDIKSVRSLKFNDNRVGIKYDYRILIDLIAHLPNASHLECHMGVDEWTPCFTDEPANCYTWDYDGPRRDTRHGFANAPLSSSSLQRLESVKLDFFCQNVMTQADYIHQYMSYPNLVRPASQDPFSTSLRILSYHLRELDLRIQVDESLFWPTDGSTATWPYLQKVRVMFHMVTPSGTYYFEGPRGEGRELMGHEIGSSEEHPEYPSDDECDVCCTVREHSRSFGDWVSFQFRICANEGVLVPFLASFAKAAFHMPALKHAVLYSLLSWDVDGDDDYVDQFHYYEPPKRFFPDSMAWGFEYCAPGIISISMTNSDIVNLKERRIRWRVGEWRPDSETHSLFQRIGLQQHGPALEEQWTDDEFGSGFVTRDYFENDYVDE</sequence>
<reference evidence="3" key="1">
    <citation type="journal article" date="2021" name="BMC Genomics">
        <title>Chromosome-level genome assembly and manually-curated proteome of model necrotroph Parastagonospora nodorum Sn15 reveals a genome-wide trove of candidate effector homologs, and redundancy of virulence-related functions within an accessory chromosome.</title>
        <authorList>
            <person name="Bertazzoni S."/>
            <person name="Jones D.A.B."/>
            <person name="Phan H.T."/>
            <person name="Tan K.-C."/>
            <person name="Hane J.K."/>
        </authorList>
    </citation>
    <scope>NUCLEOTIDE SEQUENCE [LARGE SCALE GENOMIC DNA]</scope>
    <source>
        <strain evidence="3">SN15 / ATCC MYA-4574 / FGSC 10173)</strain>
    </source>
</reference>
<dbReference type="InterPro" id="IPR001810">
    <property type="entry name" value="F-box_dom"/>
</dbReference>
<gene>
    <name evidence="2" type="ORF">JI435_078820</name>
</gene>
<accession>A0A7U2HWL2</accession>
<dbReference type="KEGG" id="pno:SNOG_07882"/>
<proteinExistence type="predicted"/>
<dbReference type="OMA" id="HYPRETD"/>
<dbReference type="SUPFAM" id="SSF81383">
    <property type="entry name" value="F-box domain"/>
    <property type="match status" value="1"/>
</dbReference>
<dbReference type="Proteomes" id="UP000663193">
    <property type="component" value="Chromosome 2"/>
</dbReference>
<dbReference type="PROSITE" id="PS50181">
    <property type="entry name" value="FBOX"/>
    <property type="match status" value="1"/>
</dbReference>
<evidence type="ECO:0000313" key="2">
    <source>
        <dbReference type="EMBL" id="QRC93074.1"/>
    </source>
</evidence>
<dbReference type="RefSeq" id="XP_001798209.1">
    <property type="nucleotide sequence ID" value="XM_001798157.1"/>
</dbReference>
<dbReference type="InterPro" id="IPR036047">
    <property type="entry name" value="F-box-like_dom_sf"/>
</dbReference>
<dbReference type="OrthoDB" id="5985073at2759"/>
<dbReference type="EMBL" id="CP069024">
    <property type="protein sequence ID" value="QRC93074.1"/>
    <property type="molecule type" value="Genomic_DNA"/>
</dbReference>
<dbReference type="Pfam" id="PF12937">
    <property type="entry name" value="F-box-like"/>
    <property type="match status" value="1"/>
</dbReference>
<dbReference type="PANTHER" id="PTHR46731:SF1">
    <property type="entry name" value="F-BOX ONLY PROTEIN 15"/>
    <property type="match status" value="1"/>
</dbReference>
<evidence type="ECO:0000259" key="1">
    <source>
        <dbReference type="PROSITE" id="PS50181"/>
    </source>
</evidence>
<dbReference type="PANTHER" id="PTHR46731">
    <property type="entry name" value="F-BOX ONLY PROTEIN 15"/>
    <property type="match status" value="1"/>
</dbReference>
<dbReference type="Gene3D" id="1.20.1280.50">
    <property type="match status" value="1"/>
</dbReference>
<dbReference type="AlphaFoldDB" id="A0A7U2HWL2"/>
<dbReference type="VEuPathDB" id="FungiDB:JI435_078820"/>
<keyword evidence="3" id="KW-1185">Reference proteome</keyword>